<gene>
    <name evidence="5" type="ORF">QWZ12_20130</name>
</gene>
<dbReference type="InterPro" id="IPR014710">
    <property type="entry name" value="RmlC-like_jellyroll"/>
</dbReference>
<keyword evidence="3" id="KW-0804">Transcription</keyword>
<dbReference type="Gene3D" id="2.60.120.10">
    <property type="entry name" value="Jelly Rolls"/>
    <property type="match status" value="1"/>
</dbReference>
<evidence type="ECO:0000256" key="2">
    <source>
        <dbReference type="ARBA" id="ARBA00023125"/>
    </source>
</evidence>
<reference evidence="6" key="1">
    <citation type="journal article" date="2019" name="Int. J. Syst. Evol. Microbiol.">
        <title>The Global Catalogue of Microorganisms (GCM) 10K type strain sequencing project: providing services to taxonomists for standard genome sequencing and annotation.</title>
        <authorList>
            <consortium name="The Broad Institute Genomics Platform"/>
            <consortium name="The Broad Institute Genome Sequencing Center for Infectious Disease"/>
            <person name="Wu L."/>
            <person name="Ma J."/>
        </authorList>
    </citation>
    <scope>NUCLEOTIDE SEQUENCE [LARGE SCALE GENOMIC DNA]</scope>
    <source>
        <strain evidence="6">CECT 7069</strain>
    </source>
</reference>
<sequence>MERCSFEQGLVLEMPGTAITKVCFPEPGMISVMARTPVGVQAEVGIIGPEGMTGLPLLHGLDSWPHATIVQIPCRALCIEATAFRAVLAECRPLHERLLRYAQVFSVQLAQGSLCNARFTIEQRLARWLLMCHDRTDREDLPLTHELLSTMLGVRRAGITTALRMLNDSGAVKSRRGGIGIRDRSRMLAIAGDAYGVPEDEYTRVLA</sequence>
<dbReference type="RefSeq" id="WP_238226573.1">
    <property type="nucleotide sequence ID" value="NZ_BPQD01000019.1"/>
</dbReference>
<accession>A0ABT8BL35</accession>
<name>A0ABT8BL35_9HYPH</name>
<keyword evidence="6" id="KW-1185">Reference proteome</keyword>
<dbReference type="InterPro" id="IPR036388">
    <property type="entry name" value="WH-like_DNA-bd_sf"/>
</dbReference>
<dbReference type="Pfam" id="PF13545">
    <property type="entry name" value="HTH_Crp_2"/>
    <property type="match status" value="1"/>
</dbReference>
<evidence type="ECO:0000259" key="4">
    <source>
        <dbReference type="PROSITE" id="PS51063"/>
    </source>
</evidence>
<dbReference type="Gene3D" id="1.10.10.10">
    <property type="entry name" value="Winged helix-like DNA-binding domain superfamily/Winged helix DNA-binding domain"/>
    <property type="match status" value="1"/>
</dbReference>
<comment type="caution">
    <text evidence="5">The sequence shown here is derived from an EMBL/GenBank/DDBJ whole genome shotgun (WGS) entry which is preliminary data.</text>
</comment>
<evidence type="ECO:0000256" key="3">
    <source>
        <dbReference type="ARBA" id="ARBA00023163"/>
    </source>
</evidence>
<dbReference type="InterPro" id="IPR000595">
    <property type="entry name" value="cNMP-bd_dom"/>
</dbReference>
<dbReference type="InterPro" id="IPR012318">
    <property type="entry name" value="HTH_CRP"/>
</dbReference>
<dbReference type="CDD" id="cd00038">
    <property type="entry name" value="CAP_ED"/>
    <property type="match status" value="1"/>
</dbReference>
<dbReference type="InterPro" id="IPR018490">
    <property type="entry name" value="cNMP-bd_dom_sf"/>
</dbReference>
<evidence type="ECO:0000313" key="5">
    <source>
        <dbReference type="EMBL" id="MDN3592909.1"/>
    </source>
</evidence>
<dbReference type="EMBL" id="JAUFPX010000019">
    <property type="protein sequence ID" value="MDN3592909.1"/>
    <property type="molecule type" value="Genomic_DNA"/>
</dbReference>
<proteinExistence type="predicted"/>
<evidence type="ECO:0000313" key="6">
    <source>
        <dbReference type="Proteomes" id="UP001224644"/>
    </source>
</evidence>
<keyword evidence="1" id="KW-0805">Transcription regulation</keyword>
<feature type="domain" description="HTH crp-type" evidence="4">
    <location>
        <begin position="119"/>
        <end position="185"/>
    </location>
</feature>
<dbReference type="InterPro" id="IPR036390">
    <property type="entry name" value="WH_DNA-bd_sf"/>
</dbReference>
<evidence type="ECO:0000256" key="1">
    <source>
        <dbReference type="ARBA" id="ARBA00023015"/>
    </source>
</evidence>
<dbReference type="SUPFAM" id="SSF51206">
    <property type="entry name" value="cAMP-binding domain-like"/>
    <property type="match status" value="1"/>
</dbReference>
<protein>
    <submittedName>
        <fullName evidence="5">Crp/Fnr family transcriptional regulator</fullName>
    </submittedName>
</protein>
<dbReference type="PROSITE" id="PS51063">
    <property type="entry name" value="HTH_CRP_2"/>
    <property type="match status" value="1"/>
</dbReference>
<keyword evidence="2" id="KW-0238">DNA-binding</keyword>
<dbReference type="SUPFAM" id="SSF46785">
    <property type="entry name" value="Winged helix' DNA-binding domain"/>
    <property type="match status" value="1"/>
</dbReference>
<dbReference type="Proteomes" id="UP001224644">
    <property type="component" value="Unassembled WGS sequence"/>
</dbReference>
<organism evidence="5 6">
    <name type="scientific">Methylobacterium adhaesivum</name>
    <dbReference type="NCBI Taxonomy" id="333297"/>
    <lineage>
        <taxon>Bacteria</taxon>
        <taxon>Pseudomonadati</taxon>
        <taxon>Pseudomonadota</taxon>
        <taxon>Alphaproteobacteria</taxon>
        <taxon>Hyphomicrobiales</taxon>
        <taxon>Methylobacteriaceae</taxon>
        <taxon>Methylobacterium</taxon>
    </lineage>
</organism>